<keyword evidence="2" id="KW-0597">Phosphoprotein</keyword>
<dbReference type="Gene3D" id="3.40.50.720">
    <property type="entry name" value="NAD(P)-binding Rossmann-like Domain"/>
    <property type="match status" value="1"/>
</dbReference>
<feature type="domain" description="Ketoreductase" evidence="4">
    <location>
        <begin position="101"/>
        <end position="268"/>
    </location>
</feature>
<protein>
    <recommendedName>
        <fullName evidence="4">Ketoreductase domain-containing protein</fullName>
    </recommendedName>
</protein>
<keyword evidence="6" id="KW-1185">Reference proteome</keyword>
<dbReference type="Proteomes" id="UP000294003">
    <property type="component" value="Unassembled WGS sequence"/>
</dbReference>
<dbReference type="InterPro" id="IPR013968">
    <property type="entry name" value="PKS_KR"/>
</dbReference>
<name>A0ABY0HER1_9PEZI</name>
<dbReference type="PANTHER" id="PTHR43775">
    <property type="entry name" value="FATTY ACID SYNTHASE"/>
    <property type="match status" value="1"/>
</dbReference>
<dbReference type="SUPFAM" id="SSF51735">
    <property type="entry name" value="NAD(P)-binding Rossmann-fold domains"/>
    <property type="match status" value="1"/>
</dbReference>
<dbReference type="Gene3D" id="3.90.180.10">
    <property type="entry name" value="Medium-chain alcohol dehydrogenases, catalytic domain"/>
    <property type="match status" value="1"/>
</dbReference>
<dbReference type="InterPro" id="IPR036291">
    <property type="entry name" value="NAD(P)-bd_dom_sf"/>
</dbReference>
<sequence length="441" mass="47470">MRIFLRNTTFPAFDFSSLFFYQDPFYPNILPERFEETLELCLSGQIEPLPLTVYKAANISQAYRYFSTKDRVGKVVVTIEDADNRVSVKGSRYKAIFDPAKIYLLGVRKFVFLGRSGCDKSSAKRLVERMESMGANVTVKAVRGDVSNTADATAAVKTCQTVGVIGGVVQAAMGLQEALFQRMSNEAWHTAIQAKWAGSWNLHNALAVDGRDKKLDFFHLTSSVSGSVGTAAESNYCAANGFLDAFARWRRQQGKPAVSIGLGMISEVGYLHENPEIEAILLRKGIQPLNEDGFLQVVDLGIAEDIHFVADACGNAGQPNTGERSAKGAVIANILTGLEPFRLPALTADQESGGAAQVCSLPGGGLASAPWLKPLSATVAASLLSGVDAGSLQEAVLRLVGKRFSSLVWTPLDNVDNHKPLAHFRRDSMIAANSTPGPGIL</sequence>
<dbReference type="SMART" id="SM00822">
    <property type="entry name" value="PKS_KR"/>
    <property type="match status" value="1"/>
</dbReference>
<evidence type="ECO:0000256" key="1">
    <source>
        <dbReference type="ARBA" id="ARBA00022450"/>
    </source>
</evidence>
<gene>
    <name evidence="5" type="ORF">DL762_001997</name>
</gene>
<keyword evidence="3" id="KW-0560">Oxidoreductase</keyword>
<comment type="caution">
    <text evidence="5">The sequence shown here is derived from an EMBL/GenBank/DDBJ whole genome shotgun (WGS) entry which is preliminary data.</text>
</comment>
<evidence type="ECO:0000256" key="3">
    <source>
        <dbReference type="ARBA" id="ARBA00023002"/>
    </source>
</evidence>
<evidence type="ECO:0000313" key="5">
    <source>
        <dbReference type="EMBL" id="RYO91778.1"/>
    </source>
</evidence>
<dbReference type="EMBL" id="QJNS01000036">
    <property type="protein sequence ID" value="RYO91778.1"/>
    <property type="molecule type" value="Genomic_DNA"/>
</dbReference>
<evidence type="ECO:0000256" key="2">
    <source>
        <dbReference type="ARBA" id="ARBA00022553"/>
    </source>
</evidence>
<keyword evidence="1" id="KW-0596">Phosphopantetheine</keyword>
<reference evidence="5 6" key="1">
    <citation type="submission" date="2018-06" db="EMBL/GenBank/DDBJ databases">
        <title>Complete Genomes of Monosporascus.</title>
        <authorList>
            <person name="Robinson A.J."/>
            <person name="Natvig D.O."/>
        </authorList>
    </citation>
    <scope>NUCLEOTIDE SEQUENCE [LARGE SCALE GENOMIC DNA]</scope>
    <source>
        <strain evidence="5 6">CBS 609.92</strain>
    </source>
</reference>
<organism evidence="5 6">
    <name type="scientific">Monosporascus cannonballus</name>
    <dbReference type="NCBI Taxonomy" id="155416"/>
    <lineage>
        <taxon>Eukaryota</taxon>
        <taxon>Fungi</taxon>
        <taxon>Dikarya</taxon>
        <taxon>Ascomycota</taxon>
        <taxon>Pezizomycotina</taxon>
        <taxon>Sordariomycetes</taxon>
        <taxon>Xylariomycetidae</taxon>
        <taxon>Xylariales</taxon>
        <taxon>Xylariales incertae sedis</taxon>
        <taxon>Monosporascus</taxon>
    </lineage>
</organism>
<evidence type="ECO:0000259" key="4">
    <source>
        <dbReference type="SMART" id="SM00822"/>
    </source>
</evidence>
<dbReference type="InterPro" id="IPR057326">
    <property type="entry name" value="KR_dom"/>
</dbReference>
<dbReference type="InterPro" id="IPR050091">
    <property type="entry name" value="PKS_NRPS_Biosynth_Enz"/>
</dbReference>
<proteinExistence type="predicted"/>
<accession>A0ABY0HER1</accession>
<dbReference type="PANTHER" id="PTHR43775:SF50">
    <property type="entry name" value="HIGHLY REDUCING POLYKETIDE SYNTHASE SRDA"/>
    <property type="match status" value="1"/>
</dbReference>
<evidence type="ECO:0000313" key="6">
    <source>
        <dbReference type="Proteomes" id="UP000294003"/>
    </source>
</evidence>
<dbReference type="Pfam" id="PF08659">
    <property type="entry name" value="KR"/>
    <property type="match status" value="1"/>
</dbReference>